<dbReference type="Proteomes" id="UP000670092">
    <property type="component" value="Unassembled WGS sequence"/>
</dbReference>
<proteinExistence type="predicted"/>
<evidence type="ECO:0000256" key="1">
    <source>
        <dbReference type="SAM" id="MobiDB-lite"/>
    </source>
</evidence>
<gene>
    <name evidence="2" type="ORF">I7I52_04447</name>
</gene>
<comment type="caution">
    <text evidence="2">The sequence shown here is derived from an EMBL/GenBank/DDBJ whole genome shotgun (WGS) entry which is preliminary data.</text>
</comment>
<evidence type="ECO:0000313" key="2">
    <source>
        <dbReference type="EMBL" id="KAG5293213.1"/>
    </source>
</evidence>
<reference evidence="2 3" key="1">
    <citation type="submission" date="2021-01" db="EMBL/GenBank/DDBJ databases">
        <title>Chromosome-level genome assembly of a human fungal pathogen reveals clustering of transcriptionally co-regulated genes.</title>
        <authorList>
            <person name="Voorhies M."/>
            <person name="Cohen S."/>
            <person name="Shea T.P."/>
            <person name="Petrus S."/>
            <person name="Munoz J.F."/>
            <person name="Poplawski S."/>
            <person name="Goldman W.E."/>
            <person name="Michael T."/>
            <person name="Cuomo C.A."/>
            <person name="Sil A."/>
            <person name="Beyhan S."/>
        </authorList>
    </citation>
    <scope>NUCLEOTIDE SEQUENCE [LARGE SCALE GENOMIC DNA]</scope>
    <source>
        <strain evidence="2 3">G184AR</strain>
    </source>
</reference>
<protein>
    <submittedName>
        <fullName evidence="2">Uncharacterized protein</fullName>
    </submittedName>
</protein>
<feature type="region of interest" description="Disordered" evidence="1">
    <location>
        <begin position="32"/>
        <end position="73"/>
    </location>
</feature>
<dbReference type="VEuPathDB" id="FungiDB:I7I52_04447"/>
<name>A0A8H7YND2_AJECA</name>
<accession>A0A8H7YND2</accession>
<dbReference type="AlphaFoldDB" id="A0A8H7YND2"/>
<sequence>MFFKDAILGHHNFCLWCSPRGTPPCSQLLSSKAPVERHLDPPTSDLNRRKFALKSKQPPALQTTKHHPSATLHNFMHHDKLLTAAK</sequence>
<organism evidence="2 3">
    <name type="scientific">Ajellomyces capsulatus</name>
    <name type="common">Darling's disease fungus</name>
    <name type="synonym">Histoplasma capsulatum</name>
    <dbReference type="NCBI Taxonomy" id="5037"/>
    <lineage>
        <taxon>Eukaryota</taxon>
        <taxon>Fungi</taxon>
        <taxon>Dikarya</taxon>
        <taxon>Ascomycota</taxon>
        <taxon>Pezizomycotina</taxon>
        <taxon>Eurotiomycetes</taxon>
        <taxon>Eurotiomycetidae</taxon>
        <taxon>Onygenales</taxon>
        <taxon>Ajellomycetaceae</taxon>
        <taxon>Histoplasma</taxon>
    </lineage>
</organism>
<evidence type="ECO:0000313" key="3">
    <source>
        <dbReference type="Proteomes" id="UP000670092"/>
    </source>
</evidence>
<dbReference type="EMBL" id="JAEVHI010000004">
    <property type="protein sequence ID" value="KAG5293213.1"/>
    <property type="molecule type" value="Genomic_DNA"/>
</dbReference>